<dbReference type="SMR" id="A0A444X261"/>
<name>A0A444X261_ARAHY</name>
<dbReference type="EMBL" id="SDMP01000020">
    <property type="protein sequence ID" value="RYQ83749.1"/>
    <property type="molecule type" value="Genomic_DNA"/>
</dbReference>
<keyword evidence="5" id="KW-1185">Reference proteome</keyword>
<dbReference type="OrthoDB" id="1282059at2759"/>
<dbReference type="Pfam" id="PF02458">
    <property type="entry name" value="Transferase"/>
    <property type="match status" value="1"/>
</dbReference>
<reference evidence="4 5" key="1">
    <citation type="submission" date="2019-01" db="EMBL/GenBank/DDBJ databases">
        <title>Sequencing of cultivated peanut Arachis hypogaea provides insights into genome evolution and oil improvement.</title>
        <authorList>
            <person name="Chen X."/>
        </authorList>
    </citation>
    <scope>NUCLEOTIDE SEQUENCE [LARGE SCALE GENOMIC DNA]</scope>
    <source>
        <strain evidence="5">cv. Fuhuasheng</strain>
        <tissue evidence="4">Leaves</tissue>
    </source>
</reference>
<dbReference type="Gramene" id="arahy.Tifrunner.gnm2.ann2.Ah20g202000.1">
    <property type="protein sequence ID" value="arahy.Tifrunner.gnm2.ann2.Ah20g202000.1-CDS-1"/>
    <property type="gene ID" value="arahy.Tifrunner.gnm2.ann2.Ah20g202000"/>
</dbReference>
<proteinExistence type="inferred from homology"/>
<dbReference type="GO" id="GO:0016746">
    <property type="term" value="F:acyltransferase activity"/>
    <property type="evidence" value="ECO:0007669"/>
    <property type="project" value="UniProtKB-KW"/>
</dbReference>
<dbReference type="Proteomes" id="UP000289738">
    <property type="component" value="Chromosome B10"/>
</dbReference>
<gene>
    <name evidence="4" type="ORF">Ahy_B10g102565</name>
</gene>
<dbReference type="PANTHER" id="PTHR31623">
    <property type="entry name" value="F21J9.9"/>
    <property type="match status" value="1"/>
</dbReference>
<dbReference type="AlphaFoldDB" id="A0A444X261"/>
<evidence type="ECO:0000256" key="3">
    <source>
        <dbReference type="ARBA" id="ARBA00023315"/>
    </source>
</evidence>
<evidence type="ECO:0000256" key="2">
    <source>
        <dbReference type="ARBA" id="ARBA00022679"/>
    </source>
</evidence>
<dbReference type="InterPro" id="IPR023213">
    <property type="entry name" value="CAT-like_dom_sf"/>
</dbReference>
<evidence type="ECO:0000256" key="1">
    <source>
        <dbReference type="ARBA" id="ARBA00009861"/>
    </source>
</evidence>
<protein>
    <submittedName>
        <fullName evidence="4">Uncharacterized protein</fullName>
    </submittedName>
</protein>
<comment type="similarity">
    <text evidence="1">Belongs to the plant acyltransferase family.</text>
</comment>
<keyword evidence="2" id="KW-0808">Transferase</keyword>
<dbReference type="Gene3D" id="3.30.559.10">
    <property type="entry name" value="Chloramphenicol acetyltransferase-like domain"/>
    <property type="match status" value="1"/>
</dbReference>
<comment type="caution">
    <text evidence="4">The sequence shown here is derived from an EMBL/GenBank/DDBJ whole genome shotgun (WGS) entry which is preliminary data.</text>
</comment>
<evidence type="ECO:0000313" key="5">
    <source>
        <dbReference type="Proteomes" id="UP000289738"/>
    </source>
</evidence>
<organism evidence="4 5">
    <name type="scientific">Arachis hypogaea</name>
    <name type="common">Peanut</name>
    <dbReference type="NCBI Taxonomy" id="3818"/>
    <lineage>
        <taxon>Eukaryota</taxon>
        <taxon>Viridiplantae</taxon>
        <taxon>Streptophyta</taxon>
        <taxon>Embryophyta</taxon>
        <taxon>Tracheophyta</taxon>
        <taxon>Spermatophyta</taxon>
        <taxon>Magnoliopsida</taxon>
        <taxon>eudicotyledons</taxon>
        <taxon>Gunneridae</taxon>
        <taxon>Pentapetalae</taxon>
        <taxon>rosids</taxon>
        <taxon>fabids</taxon>
        <taxon>Fabales</taxon>
        <taxon>Fabaceae</taxon>
        <taxon>Papilionoideae</taxon>
        <taxon>50 kb inversion clade</taxon>
        <taxon>dalbergioids sensu lato</taxon>
        <taxon>Dalbergieae</taxon>
        <taxon>Pterocarpus clade</taxon>
        <taxon>Arachis</taxon>
    </lineage>
</organism>
<evidence type="ECO:0000313" key="4">
    <source>
        <dbReference type="EMBL" id="RYQ83749.1"/>
    </source>
</evidence>
<dbReference type="PANTHER" id="PTHR31623:SF122">
    <property type="entry name" value="HXXXD-TYPE ACYL-TRANSFERASE FAMILY PROTEIN"/>
    <property type="match status" value="1"/>
</dbReference>
<accession>A0A444X261</accession>
<sequence>MLPSWPFKSTASIAKELKLHSAPLTSLATFSLSSTSSMTGMPSPTTTKIRTTHYPLRPYWTLECSFFSQGDRSVYQEKPYFGLPKLVYKRFVFEASKIEALKATIAPIHQTRFEAVAALICKCTAFALGLCPNSSLLSTVAVNLHKRMDPPVPSKTLGNMITFFIFGHGGGGGGNGGSGGGGG</sequence>
<keyword evidence="3" id="KW-0012">Acyltransferase</keyword>